<feature type="region of interest" description="Disordered" evidence="1">
    <location>
        <begin position="68"/>
        <end position="95"/>
    </location>
</feature>
<accession>A0A3P6GDB4</accession>
<organism evidence="2">
    <name type="scientific">Brassica oleracea</name>
    <name type="common">Wild cabbage</name>
    <dbReference type="NCBI Taxonomy" id="3712"/>
    <lineage>
        <taxon>Eukaryota</taxon>
        <taxon>Viridiplantae</taxon>
        <taxon>Streptophyta</taxon>
        <taxon>Embryophyta</taxon>
        <taxon>Tracheophyta</taxon>
        <taxon>Spermatophyta</taxon>
        <taxon>Magnoliopsida</taxon>
        <taxon>eudicotyledons</taxon>
        <taxon>Gunneridae</taxon>
        <taxon>Pentapetalae</taxon>
        <taxon>rosids</taxon>
        <taxon>malvids</taxon>
        <taxon>Brassicales</taxon>
        <taxon>Brassicaceae</taxon>
        <taxon>Brassiceae</taxon>
        <taxon>Brassica</taxon>
    </lineage>
</organism>
<name>A0A3P6GDB4_BRAOL</name>
<protein>
    <submittedName>
        <fullName evidence="2">Uncharacterized protein</fullName>
    </submittedName>
</protein>
<evidence type="ECO:0000313" key="2">
    <source>
        <dbReference type="EMBL" id="VDD55165.1"/>
    </source>
</evidence>
<feature type="compositionally biased region" description="Low complexity" evidence="1">
    <location>
        <begin position="75"/>
        <end position="85"/>
    </location>
</feature>
<dbReference type="AlphaFoldDB" id="A0A3P6GDB4"/>
<sequence length="189" mass="21459">MPSRSRLSREEKGKDIATSPSPTRDVTANGSPLDEFDLIHRDALRDTENISLSQRLLVADSHRRIREEGADRVKVGSSDVSGSGSEASNQASRPLRQVRRRVRFDQIDCRPTIYHPGGFFQELSPLPPELLRDLRAQSWGNVFVHHPNTIAYPENFFESAQAIAAHSHLRWPDLSREWICRQQARIARG</sequence>
<feature type="region of interest" description="Disordered" evidence="1">
    <location>
        <begin position="1"/>
        <end position="32"/>
    </location>
</feature>
<reference evidence="2" key="1">
    <citation type="submission" date="2018-11" db="EMBL/GenBank/DDBJ databases">
        <authorList>
            <consortium name="Genoscope - CEA"/>
            <person name="William W."/>
        </authorList>
    </citation>
    <scope>NUCLEOTIDE SEQUENCE</scope>
</reference>
<dbReference type="EMBL" id="LR031879">
    <property type="protein sequence ID" value="VDD55165.1"/>
    <property type="molecule type" value="Genomic_DNA"/>
</dbReference>
<feature type="compositionally biased region" description="Polar residues" evidence="1">
    <location>
        <begin position="18"/>
        <end position="30"/>
    </location>
</feature>
<proteinExistence type="predicted"/>
<evidence type="ECO:0000256" key="1">
    <source>
        <dbReference type="SAM" id="MobiDB-lite"/>
    </source>
</evidence>
<gene>
    <name evidence="2" type="ORF">BOLC8T48394H</name>
</gene>